<comment type="caution">
    <text evidence="1">The sequence shown here is derived from an EMBL/GenBank/DDBJ whole genome shotgun (WGS) entry which is preliminary data.</text>
</comment>
<proteinExistence type="predicted"/>
<dbReference type="AlphaFoldDB" id="A0AAV4UQH7"/>
<evidence type="ECO:0000313" key="2">
    <source>
        <dbReference type="Proteomes" id="UP001054945"/>
    </source>
</evidence>
<accession>A0AAV4UQH7</accession>
<reference evidence="1 2" key="1">
    <citation type="submission" date="2021-06" db="EMBL/GenBank/DDBJ databases">
        <title>Caerostris extrusa draft genome.</title>
        <authorList>
            <person name="Kono N."/>
            <person name="Arakawa K."/>
        </authorList>
    </citation>
    <scope>NUCLEOTIDE SEQUENCE [LARGE SCALE GENOMIC DNA]</scope>
</reference>
<gene>
    <name evidence="1" type="ORF">CEXT_354931</name>
</gene>
<name>A0AAV4UQH7_CAEEX</name>
<evidence type="ECO:0000313" key="1">
    <source>
        <dbReference type="EMBL" id="GIY60003.1"/>
    </source>
</evidence>
<dbReference type="Proteomes" id="UP001054945">
    <property type="component" value="Unassembled WGS sequence"/>
</dbReference>
<keyword evidence="2" id="KW-1185">Reference proteome</keyword>
<dbReference type="EMBL" id="BPLR01013262">
    <property type="protein sequence ID" value="GIY60003.1"/>
    <property type="molecule type" value="Genomic_DNA"/>
</dbReference>
<organism evidence="1 2">
    <name type="scientific">Caerostris extrusa</name>
    <name type="common">Bark spider</name>
    <name type="synonym">Caerostris bankana</name>
    <dbReference type="NCBI Taxonomy" id="172846"/>
    <lineage>
        <taxon>Eukaryota</taxon>
        <taxon>Metazoa</taxon>
        <taxon>Ecdysozoa</taxon>
        <taxon>Arthropoda</taxon>
        <taxon>Chelicerata</taxon>
        <taxon>Arachnida</taxon>
        <taxon>Araneae</taxon>
        <taxon>Araneomorphae</taxon>
        <taxon>Entelegynae</taxon>
        <taxon>Araneoidea</taxon>
        <taxon>Araneidae</taxon>
        <taxon>Caerostris</taxon>
    </lineage>
</organism>
<protein>
    <submittedName>
        <fullName evidence="1">Uncharacterized protein</fullName>
    </submittedName>
</protein>
<sequence length="80" mass="9495">MNKKGCHDDDPQQLIHHLPEKPLPIVLRRIHTILSGRPWLKARAQVRKGKKKEQSRRPIERRIREGCCATRAQWKKTRTL</sequence>